<evidence type="ECO:0000313" key="3">
    <source>
        <dbReference type="Proteomes" id="UP001141327"/>
    </source>
</evidence>
<comment type="caution">
    <text evidence="2">The sequence shown here is derived from an EMBL/GenBank/DDBJ whole genome shotgun (WGS) entry which is preliminary data.</text>
</comment>
<gene>
    <name evidence="2" type="ORF">PAPYR_39</name>
</gene>
<feature type="region of interest" description="Disordered" evidence="1">
    <location>
        <begin position="269"/>
        <end position="293"/>
    </location>
</feature>
<dbReference type="EMBL" id="JAPMOS010000001">
    <property type="protein sequence ID" value="KAJ4462847.1"/>
    <property type="molecule type" value="Genomic_DNA"/>
</dbReference>
<proteinExistence type="predicted"/>
<feature type="compositionally biased region" description="Basic and acidic residues" evidence="1">
    <location>
        <begin position="282"/>
        <end position="293"/>
    </location>
</feature>
<protein>
    <submittedName>
        <fullName evidence="2">Uncharacterized protein</fullName>
    </submittedName>
</protein>
<accession>A0ABQ8UW90</accession>
<sequence length="330" mass="35859">MEADAEDTLPPQVNQESSSSPAGPKSKPPPPMLSSDSRVDLSPVVAEATAGGSSKWGGLRKALVGEPADTEKPNPALAQKRAEGQRVLKPNGELYPMNTPLKKLAFLGVGVYLLLRWDLEMFWTFIAITVAYLPNLIQNVVLQKANPMGPFTFFSVSQHGTAQVSPLQGAFDLVAALLYFASLLIARYRLPRIEQSIDSHWTQSSDFSVMINGLPPNATPEGVRQMLGTYKGQAVPIRHVALSHANRVLVLALRDANEAKFELGIMKARARPRSPPPPGAEQHNRAKPAEVAKQEAKVNALFAKIGRRAGDLVERFRTAAGGEWFDAHFG</sequence>
<keyword evidence="3" id="KW-1185">Reference proteome</keyword>
<evidence type="ECO:0000256" key="1">
    <source>
        <dbReference type="SAM" id="MobiDB-lite"/>
    </source>
</evidence>
<organism evidence="2 3">
    <name type="scientific">Paratrimastix pyriformis</name>
    <dbReference type="NCBI Taxonomy" id="342808"/>
    <lineage>
        <taxon>Eukaryota</taxon>
        <taxon>Metamonada</taxon>
        <taxon>Preaxostyla</taxon>
        <taxon>Paratrimastigidae</taxon>
        <taxon>Paratrimastix</taxon>
    </lineage>
</organism>
<reference evidence="2" key="1">
    <citation type="journal article" date="2022" name="bioRxiv">
        <title>Genomics of Preaxostyla Flagellates Illuminates Evolutionary Transitions and the Path Towards Mitochondrial Loss.</title>
        <authorList>
            <person name="Novak L.V.F."/>
            <person name="Treitli S.C."/>
            <person name="Pyrih J."/>
            <person name="Halakuc P."/>
            <person name="Pipaliya S.V."/>
            <person name="Vacek V."/>
            <person name="Brzon O."/>
            <person name="Soukal P."/>
            <person name="Eme L."/>
            <person name="Dacks J.B."/>
            <person name="Karnkowska A."/>
            <person name="Elias M."/>
            <person name="Hampl V."/>
        </authorList>
    </citation>
    <scope>NUCLEOTIDE SEQUENCE</scope>
    <source>
        <strain evidence="2">RCP-MX</strain>
    </source>
</reference>
<feature type="region of interest" description="Disordered" evidence="1">
    <location>
        <begin position="1"/>
        <end position="55"/>
    </location>
</feature>
<evidence type="ECO:0000313" key="2">
    <source>
        <dbReference type="EMBL" id="KAJ4462847.1"/>
    </source>
</evidence>
<dbReference type="Proteomes" id="UP001141327">
    <property type="component" value="Unassembled WGS sequence"/>
</dbReference>
<name>A0ABQ8UW90_9EUKA</name>